<evidence type="ECO:0000313" key="1">
    <source>
        <dbReference type="EMBL" id="KDP34271.1"/>
    </source>
</evidence>
<name>A0A067KDJ1_JATCU</name>
<protein>
    <submittedName>
        <fullName evidence="1">Uncharacterized protein</fullName>
    </submittedName>
</protein>
<accession>A0A067KDJ1</accession>
<organism evidence="1 2">
    <name type="scientific">Jatropha curcas</name>
    <name type="common">Barbados nut</name>
    <dbReference type="NCBI Taxonomy" id="180498"/>
    <lineage>
        <taxon>Eukaryota</taxon>
        <taxon>Viridiplantae</taxon>
        <taxon>Streptophyta</taxon>
        <taxon>Embryophyta</taxon>
        <taxon>Tracheophyta</taxon>
        <taxon>Spermatophyta</taxon>
        <taxon>Magnoliopsida</taxon>
        <taxon>eudicotyledons</taxon>
        <taxon>Gunneridae</taxon>
        <taxon>Pentapetalae</taxon>
        <taxon>rosids</taxon>
        <taxon>fabids</taxon>
        <taxon>Malpighiales</taxon>
        <taxon>Euphorbiaceae</taxon>
        <taxon>Crotonoideae</taxon>
        <taxon>Jatropheae</taxon>
        <taxon>Jatropha</taxon>
    </lineage>
</organism>
<evidence type="ECO:0000313" key="2">
    <source>
        <dbReference type="Proteomes" id="UP000027138"/>
    </source>
</evidence>
<dbReference type="EMBL" id="KK914537">
    <property type="protein sequence ID" value="KDP34271.1"/>
    <property type="molecule type" value="Genomic_DNA"/>
</dbReference>
<reference evidence="1 2" key="1">
    <citation type="journal article" date="2014" name="PLoS ONE">
        <title>Global Analysis of Gene Expression Profiles in Physic Nut (Jatropha curcas L.) Seedlings Exposed to Salt Stress.</title>
        <authorList>
            <person name="Zhang L."/>
            <person name="Zhang C."/>
            <person name="Wu P."/>
            <person name="Chen Y."/>
            <person name="Li M."/>
            <person name="Jiang H."/>
            <person name="Wu G."/>
        </authorList>
    </citation>
    <scope>NUCLEOTIDE SEQUENCE [LARGE SCALE GENOMIC DNA]</scope>
    <source>
        <strain evidence="2">cv. GZQX0401</strain>
        <tissue evidence="1">Young leaves</tissue>
    </source>
</reference>
<sequence length="167" mass="19410">MDLCIYGAHLKVGYKRVIEIWDCEHKVLPMTSLFSFEGDVNTKLFLEVEHGSIIGAVRYQHRRFLLPDLFYDMYYLEERVYEWELGPDRRRVPYDVPYYMLSIRSIRLEQDIAATKRVSSSEASMQGEVLSPGSWTRLSLSTSRSTNLFSSRSPGGPENIHFIFDGK</sequence>
<dbReference type="Proteomes" id="UP000027138">
    <property type="component" value="Unassembled WGS sequence"/>
</dbReference>
<dbReference type="AlphaFoldDB" id="A0A067KDJ1"/>
<proteinExistence type="predicted"/>
<keyword evidence="2" id="KW-1185">Reference proteome</keyword>
<gene>
    <name evidence="1" type="ORF">JCGZ_12840</name>
</gene>